<gene>
    <name evidence="9" type="primary">LOC110974726</name>
</gene>
<dbReference type="Gene3D" id="3.30.70.330">
    <property type="match status" value="4"/>
</dbReference>
<name>A0A8B7XN21_ACAPL</name>
<dbReference type="SUPFAM" id="SSF54928">
    <property type="entry name" value="RNA-binding domain, RBD"/>
    <property type="match status" value="3"/>
</dbReference>
<dbReference type="GeneID" id="110974726"/>
<dbReference type="KEGG" id="aplc:110974726"/>
<dbReference type="InterPro" id="IPR050666">
    <property type="entry name" value="ESRP"/>
</dbReference>
<dbReference type="InterPro" id="IPR036397">
    <property type="entry name" value="RNaseH_sf"/>
</dbReference>
<evidence type="ECO:0000256" key="3">
    <source>
        <dbReference type="ARBA" id="ARBA00022737"/>
    </source>
</evidence>
<dbReference type="Proteomes" id="UP000694845">
    <property type="component" value="Unplaced"/>
</dbReference>
<sequence>MTMANAHNYLVIVFCTTAGQRGALLGTDETDLVLLVWGVIDVETNKLVGFIKQSFVRPDSDNVEVSEDLCKALGVQREVFKGAAKMEKVLQQFEEFLYRELNLSQGNTFCLLTDGQLHIRQCLHPQALNKNVELPDFFYSFFDLRKEFQKFHAGATTITTVKDMADYLKIDTGNYNFTETGLDECRVMASIVQRLIHEGHRFTNPDQIRRKYEPGTFDKTDTVPDNTVVKARGLPWQASDRDVFRFFKGLNIAKGGVALCLNHYGRRNGEVMVHFESSQHRDMALQRHRHNLGNRYVEVFKGTGDEFIKVAAGTSRDAALFLSRDDGHIIVRMRGLPFTATAREVVDFFGPTIPVSGGEEGILFVKQRNGKMTGDAFVLFSTEEVANKALEKHKDYLKNRYIEIFRSTTAEVQQVLSRLHSEPLVPEGPPPANVMVPNIIPPPPAHLVPQPHPAAFVPQQLITCGMIRDCIRMRGLPFKATIEDIMRFLGETANYIRPHGVHMVFTMQGNPTGEAFIQMMSAEKALLAAQLCHRKYMGERYVEVFQCSGDEMNLALMSGARGKAVQPQAVQSAIAPTTPPFPYQQQLQSPNGGMIPTTTPMPAIQTRQQATHSYIQQPLYYFPSPPVSPTTSQLYHHPHASNAVIRLRGLHVGATPQEVANFFQGYGVPAENVQFQYNGDVLVPFYSQELAMKALHDKQRQYTGKMELFMP</sequence>
<dbReference type="CDD" id="cd12254">
    <property type="entry name" value="RRM_hnRNPH_ESRPs_RBM12_like"/>
    <property type="match status" value="1"/>
</dbReference>
<dbReference type="InterPro" id="IPR035979">
    <property type="entry name" value="RBD_domain_sf"/>
</dbReference>
<keyword evidence="8" id="KW-1185">Reference proteome</keyword>
<dbReference type="Pfam" id="PF00076">
    <property type="entry name" value="RRM_1"/>
    <property type="match status" value="1"/>
</dbReference>
<protein>
    <submittedName>
        <fullName evidence="9">Epithelial splicing regulatory protein 1-like isoform X1</fullName>
    </submittedName>
</protein>
<dbReference type="InterPro" id="IPR000504">
    <property type="entry name" value="RRM_dom"/>
</dbReference>
<dbReference type="GO" id="GO:0003723">
    <property type="term" value="F:RNA binding"/>
    <property type="evidence" value="ECO:0007669"/>
    <property type="project" value="UniProtKB-UniRule"/>
</dbReference>
<dbReference type="InterPro" id="IPR012677">
    <property type="entry name" value="Nucleotide-bd_a/b_plait_sf"/>
</dbReference>
<keyword evidence="2" id="KW-0507">mRNA processing</keyword>
<evidence type="ECO:0000313" key="8">
    <source>
        <dbReference type="Proteomes" id="UP000694845"/>
    </source>
</evidence>
<dbReference type="RefSeq" id="XP_022082223.1">
    <property type="nucleotide sequence ID" value="XM_022226531.1"/>
</dbReference>
<dbReference type="CDD" id="cd06133">
    <property type="entry name" value="ERI-1_3'hExo_like"/>
    <property type="match status" value="1"/>
</dbReference>
<proteinExistence type="inferred from homology"/>
<dbReference type="SMART" id="SM00360">
    <property type="entry name" value="RRM"/>
    <property type="match status" value="4"/>
</dbReference>
<keyword evidence="3" id="KW-0677">Repeat</keyword>
<evidence type="ECO:0000256" key="5">
    <source>
        <dbReference type="ARBA" id="ARBA00023187"/>
    </source>
</evidence>
<dbReference type="GO" id="GO:0006397">
    <property type="term" value="P:mRNA processing"/>
    <property type="evidence" value="ECO:0007669"/>
    <property type="project" value="UniProtKB-KW"/>
</dbReference>
<dbReference type="Gene3D" id="3.30.420.10">
    <property type="entry name" value="Ribonuclease H-like superfamily/Ribonuclease H"/>
    <property type="match status" value="1"/>
</dbReference>
<evidence type="ECO:0000256" key="1">
    <source>
        <dbReference type="ARBA" id="ARBA00008866"/>
    </source>
</evidence>
<accession>A0A8B7XN21</accession>
<reference evidence="9" key="1">
    <citation type="submission" date="2025-08" db="UniProtKB">
        <authorList>
            <consortium name="RefSeq"/>
        </authorList>
    </citation>
    <scope>IDENTIFICATION</scope>
</reference>
<dbReference type="InterPro" id="IPR047201">
    <property type="entry name" value="ERI-1_3'hExo-like"/>
</dbReference>
<evidence type="ECO:0000256" key="6">
    <source>
        <dbReference type="PROSITE-ProRule" id="PRU00176"/>
    </source>
</evidence>
<comment type="similarity">
    <text evidence="1">Belongs to the ESRP family.</text>
</comment>
<evidence type="ECO:0000256" key="2">
    <source>
        <dbReference type="ARBA" id="ARBA00022664"/>
    </source>
</evidence>
<dbReference type="GO" id="GO:0008380">
    <property type="term" value="P:RNA splicing"/>
    <property type="evidence" value="ECO:0007669"/>
    <property type="project" value="UniProtKB-KW"/>
</dbReference>
<dbReference type="SUPFAM" id="SSF53098">
    <property type="entry name" value="Ribonuclease H-like"/>
    <property type="match status" value="1"/>
</dbReference>
<evidence type="ECO:0000259" key="7">
    <source>
        <dbReference type="PROSITE" id="PS50102"/>
    </source>
</evidence>
<organism evidence="8 9">
    <name type="scientific">Acanthaster planci</name>
    <name type="common">Crown-of-thorns starfish</name>
    <dbReference type="NCBI Taxonomy" id="133434"/>
    <lineage>
        <taxon>Eukaryota</taxon>
        <taxon>Metazoa</taxon>
        <taxon>Echinodermata</taxon>
        <taxon>Eleutherozoa</taxon>
        <taxon>Asterozoa</taxon>
        <taxon>Asteroidea</taxon>
        <taxon>Valvatacea</taxon>
        <taxon>Valvatida</taxon>
        <taxon>Acanthasteridae</taxon>
        <taxon>Acanthaster</taxon>
    </lineage>
</organism>
<keyword evidence="5" id="KW-0508">mRNA splicing</keyword>
<evidence type="ECO:0000313" key="9">
    <source>
        <dbReference type="RefSeq" id="XP_022082223.1"/>
    </source>
</evidence>
<keyword evidence="4 6" id="KW-0694">RNA-binding</keyword>
<feature type="domain" description="RRM" evidence="7">
    <location>
        <begin position="329"/>
        <end position="409"/>
    </location>
</feature>
<dbReference type="PANTHER" id="PTHR13976">
    <property type="entry name" value="HETEROGENEOUS NUCLEAR RIBONUCLEOPROTEIN-RELATED"/>
    <property type="match status" value="1"/>
</dbReference>
<dbReference type="OMA" id="FTLTFHV"/>
<dbReference type="PROSITE" id="PS50102">
    <property type="entry name" value="RRM"/>
    <property type="match status" value="1"/>
</dbReference>
<evidence type="ECO:0000256" key="4">
    <source>
        <dbReference type="ARBA" id="ARBA00022884"/>
    </source>
</evidence>
<dbReference type="GO" id="GO:0000175">
    <property type="term" value="F:3'-5'-RNA exonuclease activity"/>
    <property type="evidence" value="ECO:0007669"/>
    <property type="project" value="InterPro"/>
</dbReference>
<dbReference type="OrthoDB" id="431068at2759"/>
<dbReference type="AlphaFoldDB" id="A0A8B7XN21"/>
<dbReference type="InterPro" id="IPR012337">
    <property type="entry name" value="RNaseH-like_sf"/>
</dbReference>